<dbReference type="Gene3D" id="3.40.50.150">
    <property type="entry name" value="Vaccinia Virus protein VP39"/>
    <property type="match status" value="1"/>
</dbReference>
<dbReference type="InterPro" id="IPR041698">
    <property type="entry name" value="Methyltransf_25"/>
</dbReference>
<gene>
    <name evidence="2" type="ORF">LOC71_01640</name>
</gene>
<dbReference type="EMBL" id="JAJKFW010000003">
    <property type="protein sequence ID" value="MCC9640958.1"/>
    <property type="molecule type" value="Genomic_DNA"/>
</dbReference>
<keyword evidence="2" id="KW-0489">Methyltransferase</keyword>
<comment type="caution">
    <text evidence="2">The sequence shown here is derived from an EMBL/GenBank/DDBJ whole genome shotgun (WGS) entry which is preliminary data.</text>
</comment>
<dbReference type="GO" id="GO:0008168">
    <property type="term" value="F:methyltransferase activity"/>
    <property type="evidence" value="ECO:0007669"/>
    <property type="project" value="UniProtKB-KW"/>
</dbReference>
<keyword evidence="3" id="KW-1185">Reference proteome</keyword>
<dbReference type="SUPFAM" id="SSF53335">
    <property type="entry name" value="S-adenosyl-L-methionine-dependent methyltransferases"/>
    <property type="match status" value="1"/>
</dbReference>
<evidence type="ECO:0000259" key="1">
    <source>
        <dbReference type="Pfam" id="PF13649"/>
    </source>
</evidence>
<evidence type="ECO:0000313" key="3">
    <source>
        <dbReference type="Proteomes" id="UP001430306"/>
    </source>
</evidence>
<dbReference type="GO" id="GO:0032259">
    <property type="term" value="P:methylation"/>
    <property type="evidence" value="ECO:0007669"/>
    <property type="project" value="UniProtKB-KW"/>
</dbReference>
<sequence>MSAESNHTTAPHDHTPGSSGGAWTFLRNFARSPTQVGAIWPSSPGLVRRMVEWFDWESARGVVEFGPGTGVFTEAILASLHQDAKFFAIERSAELASITRRRCPSATVLEESAERVADLCRDQQIEQVDAVICGLPWASFPDSLQDGILNATLDVLAPGGQFATFAYWQGVVLPAGQRFSKKLHQAFPSVHRSPTVWKNMPPAFIYRCTKS</sequence>
<feature type="domain" description="Methyltransferase" evidence="1">
    <location>
        <begin position="62"/>
        <end position="160"/>
    </location>
</feature>
<reference evidence="2" key="1">
    <citation type="submission" date="2021-11" db="EMBL/GenBank/DDBJ databases">
        <title>Genome sequence.</title>
        <authorList>
            <person name="Sun Q."/>
        </authorList>
    </citation>
    <scope>NUCLEOTIDE SEQUENCE</scope>
    <source>
        <strain evidence="2">JC740</strain>
    </source>
</reference>
<dbReference type="Pfam" id="PF13649">
    <property type="entry name" value="Methyltransf_25"/>
    <property type="match status" value="1"/>
</dbReference>
<protein>
    <submittedName>
        <fullName evidence="2">Methyltransferase domain-containing protein</fullName>
    </submittedName>
</protein>
<dbReference type="InterPro" id="IPR029063">
    <property type="entry name" value="SAM-dependent_MTases_sf"/>
</dbReference>
<dbReference type="Proteomes" id="UP001430306">
    <property type="component" value="Unassembled WGS sequence"/>
</dbReference>
<organism evidence="2 3">
    <name type="scientific">Rhodopirellula halodulae</name>
    <dbReference type="NCBI Taxonomy" id="2894198"/>
    <lineage>
        <taxon>Bacteria</taxon>
        <taxon>Pseudomonadati</taxon>
        <taxon>Planctomycetota</taxon>
        <taxon>Planctomycetia</taxon>
        <taxon>Pirellulales</taxon>
        <taxon>Pirellulaceae</taxon>
        <taxon>Rhodopirellula</taxon>
    </lineage>
</organism>
<dbReference type="RefSeq" id="WP_230253710.1">
    <property type="nucleotide sequence ID" value="NZ_JAJKFV010000012.1"/>
</dbReference>
<keyword evidence="2" id="KW-0808">Transferase</keyword>
<evidence type="ECO:0000313" key="2">
    <source>
        <dbReference type="EMBL" id="MCC9640958.1"/>
    </source>
</evidence>
<accession>A0ABS8NBM6</accession>
<proteinExistence type="predicted"/>
<dbReference type="CDD" id="cd02440">
    <property type="entry name" value="AdoMet_MTases"/>
    <property type="match status" value="1"/>
</dbReference>
<name>A0ABS8NBM6_9BACT</name>